<accession>A0A1T4LMK5</accession>
<evidence type="ECO:0000256" key="5">
    <source>
        <dbReference type="ARBA" id="ARBA00023136"/>
    </source>
</evidence>
<evidence type="ECO:0000313" key="7">
    <source>
        <dbReference type="EMBL" id="SJZ55980.1"/>
    </source>
</evidence>
<keyword evidence="5 6" id="KW-0472">Membrane</keyword>
<evidence type="ECO:0000313" key="8">
    <source>
        <dbReference type="Proteomes" id="UP000190065"/>
    </source>
</evidence>
<feature type="transmembrane region" description="Helical" evidence="6">
    <location>
        <begin position="179"/>
        <end position="196"/>
    </location>
</feature>
<feature type="transmembrane region" description="Helical" evidence="6">
    <location>
        <begin position="57"/>
        <end position="80"/>
    </location>
</feature>
<dbReference type="Proteomes" id="UP000190065">
    <property type="component" value="Unassembled WGS sequence"/>
</dbReference>
<feature type="transmembrane region" description="Helical" evidence="6">
    <location>
        <begin position="122"/>
        <end position="143"/>
    </location>
</feature>
<evidence type="ECO:0000256" key="4">
    <source>
        <dbReference type="ARBA" id="ARBA00022989"/>
    </source>
</evidence>
<feature type="transmembrane region" description="Helical" evidence="6">
    <location>
        <begin position="92"/>
        <end position="116"/>
    </location>
</feature>
<comment type="subcellular location">
    <subcellularLocation>
        <location evidence="1">Membrane</location>
        <topology evidence="1">Multi-pass membrane protein</topology>
    </subcellularLocation>
</comment>
<dbReference type="GO" id="GO:0005886">
    <property type="term" value="C:plasma membrane"/>
    <property type="evidence" value="ECO:0007669"/>
    <property type="project" value="TreeGrafter"/>
</dbReference>
<reference evidence="7 8" key="1">
    <citation type="submission" date="2017-02" db="EMBL/GenBank/DDBJ databases">
        <authorList>
            <person name="Peterson S.W."/>
        </authorList>
    </citation>
    <scope>NUCLEOTIDE SEQUENCE [LARGE SCALE GENOMIC DNA]</scope>
    <source>
        <strain evidence="7 8">ATCC 43324</strain>
    </source>
</reference>
<comment type="similarity">
    <text evidence="2 6">Belongs to the BI1 family.</text>
</comment>
<evidence type="ECO:0008006" key="9">
    <source>
        <dbReference type="Google" id="ProtNLM"/>
    </source>
</evidence>
<evidence type="ECO:0000256" key="2">
    <source>
        <dbReference type="ARBA" id="ARBA00010350"/>
    </source>
</evidence>
<dbReference type="EMBL" id="FUXK01000004">
    <property type="protein sequence ID" value="SJZ55980.1"/>
    <property type="molecule type" value="Genomic_DNA"/>
</dbReference>
<dbReference type="PANTHER" id="PTHR23291">
    <property type="entry name" value="BAX INHIBITOR-RELATED"/>
    <property type="match status" value="1"/>
</dbReference>
<feature type="transmembrane region" description="Helical" evidence="6">
    <location>
        <begin position="217"/>
        <end position="237"/>
    </location>
</feature>
<evidence type="ECO:0000256" key="1">
    <source>
        <dbReference type="ARBA" id="ARBA00004141"/>
    </source>
</evidence>
<dbReference type="Pfam" id="PF01027">
    <property type="entry name" value="Bax1-I"/>
    <property type="match status" value="1"/>
</dbReference>
<dbReference type="CDD" id="cd10432">
    <property type="entry name" value="BI-1-like_bacterial"/>
    <property type="match status" value="1"/>
</dbReference>
<organism evidence="7 8">
    <name type="scientific">Segatella oulorum</name>
    <dbReference type="NCBI Taxonomy" id="28136"/>
    <lineage>
        <taxon>Bacteria</taxon>
        <taxon>Pseudomonadati</taxon>
        <taxon>Bacteroidota</taxon>
        <taxon>Bacteroidia</taxon>
        <taxon>Bacteroidales</taxon>
        <taxon>Prevotellaceae</taxon>
        <taxon>Segatella</taxon>
    </lineage>
</organism>
<feature type="transmembrane region" description="Helical" evidence="6">
    <location>
        <begin position="33"/>
        <end position="51"/>
    </location>
</feature>
<dbReference type="AlphaFoldDB" id="A0A1T4LMK5"/>
<dbReference type="eggNOG" id="COG0670">
    <property type="taxonomic scope" value="Bacteria"/>
</dbReference>
<keyword evidence="4 6" id="KW-1133">Transmembrane helix</keyword>
<dbReference type="RefSeq" id="WP_025069903.1">
    <property type="nucleotide sequence ID" value="NZ_FUXK01000004.1"/>
</dbReference>
<evidence type="ECO:0000256" key="3">
    <source>
        <dbReference type="ARBA" id="ARBA00022692"/>
    </source>
</evidence>
<proteinExistence type="inferred from homology"/>
<keyword evidence="3 6" id="KW-0812">Transmembrane</keyword>
<sequence length="243" mass="27173">MDYNDFENRVNEQESSTRTFEVSQAFPALMRKVYTWMVFALAISGIVGYGVATSPNLLNLIFSSEIVFWGIIIVELVLVWKISKSVDKENRSLAMTTLMFALFSVLNGAVLSAIFVVFDSVAIIKTFFITAGTFGVTAAFGYFTKRDLSTIGSMCYMALFGLIIASLANFFFKSVMFDYVVSYIGVAVFIGITAWDSQKIKHQLAAAPDLSENSQKLALVGALDLYLDFVNLFLYLLRIFNRR</sequence>
<gene>
    <name evidence="7" type="ORF">SAMN02745202_00458</name>
</gene>
<feature type="transmembrane region" description="Helical" evidence="6">
    <location>
        <begin position="155"/>
        <end position="173"/>
    </location>
</feature>
<protein>
    <recommendedName>
        <fullName evidence="9">Modulator of FtsH protease</fullName>
    </recommendedName>
</protein>
<name>A0A1T4LMK5_9BACT</name>
<dbReference type="STRING" id="28136.SAMN02745202_00458"/>
<dbReference type="PANTHER" id="PTHR23291:SF50">
    <property type="entry name" value="PROTEIN LIFEGUARD 4"/>
    <property type="match status" value="1"/>
</dbReference>
<dbReference type="InterPro" id="IPR006214">
    <property type="entry name" value="Bax_inhibitor_1-related"/>
</dbReference>
<evidence type="ECO:0000256" key="6">
    <source>
        <dbReference type="RuleBase" id="RU004379"/>
    </source>
</evidence>